<reference evidence="8 9" key="1">
    <citation type="submission" date="2009-06" db="EMBL/GenBank/DDBJ databases">
        <title>The draft genome of Clostridium carboxidivorans P7.</title>
        <authorList>
            <consortium name="US DOE Joint Genome Institute (JGI-PGF)"/>
            <person name="Lucas S."/>
            <person name="Copeland A."/>
            <person name="Lapidus A."/>
            <person name="Glavina del Rio T."/>
            <person name="Tice H."/>
            <person name="Bruce D."/>
            <person name="Goodwin L."/>
            <person name="Pitluck S."/>
            <person name="Larimer F."/>
            <person name="Land M.L."/>
            <person name="Hauser L."/>
            <person name="Hemme C.L."/>
        </authorList>
    </citation>
    <scope>NUCLEOTIDE SEQUENCE [LARGE SCALE GENOMIC DNA]</scope>
    <source>
        <strain evidence="8 9">P7</strain>
    </source>
</reference>
<dbReference type="Proteomes" id="UP000004198">
    <property type="component" value="Unassembled WGS sequence"/>
</dbReference>
<comment type="subunit">
    <text evidence="3">Homopentamer.</text>
</comment>
<comment type="similarity">
    <text evidence="2">Belongs to the FliD family.</text>
</comment>
<evidence type="ECO:0000256" key="1">
    <source>
        <dbReference type="ARBA" id="ARBA00004365"/>
    </source>
</evidence>
<accession>C6PPI9</accession>
<dbReference type="EMBL" id="ACVI01000007">
    <property type="protein sequence ID" value="EET88883.1"/>
    <property type="molecule type" value="Genomic_DNA"/>
</dbReference>
<dbReference type="PANTHER" id="PTHR30288">
    <property type="entry name" value="FLAGELLAR CAP/ASSEMBLY PROTEIN FLID"/>
    <property type="match status" value="1"/>
</dbReference>
<dbReference type="eggNOG" id="COG1345">
    <property type="taxonomic scope" value="Bacteria"/>
</dbReference>
<comment type="caution">
    <text evidence="8">The sequence shown here is derived from an EMBL/GenBank/DDBJ whole genome shotgun (WGS) entry which is preliminary data.</text>
</comment>
<evidence type="ECO:0000256" key="2">
    <source>
        <dbReference type="ARBA" id="ARBA00009764"/>
    </source>
</evidence>
<gene>
    <name evidence="8" type="ORF">CcarbDRAFT_0706</name>
</gene>
<proteinExistence type="inferred from homology"/>
<dbReference type="PANTHER" id="PTHR30288:SF0">
    <property type="entry name" value="FLAGELLAR HOOK-ASSOCIATED PROTEIN 2"/>
    <property type="match status" value="1"/>
</dbReference>
<keyword evidence="8" id="KW-0282">Flagellum</keyword>
<evidence type="ECO:0000259" key="7">
    <source>
        <dbReference type="Pfam" id="PF02465"/>
    </source>
</evidence>
<dbReference type="InterPro" id="IPR003481">
    <property type="entry name" value="FliD_N"/>
</dbReference>
<dbReference type="InterPro" id="IPR040026">
    <property type="entry name" value="FliD"/>
</dbReference>
<organism evidence="8 9">
    <name type="scientific">Clostridium carboxidivorans P7</name>
    <dbReference type="NCBI Taxonomy" id="536227"/>
    <lineage>
        <taxon>Bacteria</taxon>
        <taxon>Bacillati</taxon>
        <taxon>Bacillota</taxon>
        <taxon>Clostridia</taxon>
        <taxon>Eubacteriales</taxon>
        <taxon>Clostridiaceae</taxon>
        <taxon>Clostridium</taxon>
    </lineage>
</organism>
<dbReference type="GO" id="GO:0071973">
    <property type="term" value="P:bacterial-type flagellum-dependent cell motility"/>
    <property type="evidence" value="ECO:0007669"/>
    <property type="project" value="TreeGrafter"/>
</dbReference>
<dbReference type="OrthoDB" id="9776025at2"/>
<dbReference type="PATRIC" id="fig|536227.13.peg.5178"/>
<dbReference type="KEGG" id="cck:Ccar_25040"/>
<feature type="domain" description="Flagellar hook-associated protein 2 N-terminal" evidence="7">
    <location>
        <begin position="27"/>
        <end position="129"/>
    </location>
</feature>
<dbReference type="Pfam" id="PF02465">
    <property type="entry name" value="FliD_N"/>
    <property type="match status" value="1"/>
</dbReference>
<evidence type="ECO:0000313" key="9">
    <source>
        <dbReference type="Proteomes" id="UP000004198"/>
    </source>
</evidence>
<keyword evidence="8" id="KW-0969">Cilium</keyword>
<dbReference type="GO" id="GO:0009421">
    <property type="term" value="C:bacterial-type flagellum filament cap"/>
    <property type="evidence" value="ECO:0007669"/>
    <property type="project" value="InterPro"/>
</dbReference>
<keyword evidence="8" id="KW-0966">Cell projection</keyword>
<sequence>MSDVSTAYSGTTGAGGGSRLRITGMASGLDVDATVKKMLTPEQTAIDKANQTQQINQWRNDAYLDIIKDLKDLQNTYFSSTSADSLTRASNYSSFDISSSTPAVATATANSGAVEGTYIVKVNQLAKAASVRGQTLNSQVKINDIAGWGGGQVNP</sequence>
<dbReference type="AlphaFoldDB" id="C6PPI9"/>
<comment type="subcellular location">
    <subcellularLocation>
        <location evidence="1">Bacterial flagellum</location>
    </subcellularLocation>
</comment>
<dbReference type="STRING" id="536227.Ccar_25040"/>
<evidence type="ECO:0000256" key="5">
    <source>
        <dbReference type="ARBA" id="ARBA00033074"/>
    </source>
</evidence>
<evidence type="ECO:0000256" key="4">
    <source>
        <dbReference type="ARBA" id="ARBA00023143"/>
    </source>
</evidence>
<evidence type="ECO:0000256" key="6">
    <source>
        <dbReference type="ARBA" id="ARBA00033192"/>
    </source>
</evidence>
<name>C6PPI9_9CLOT</name>
<keyword evidence="4" id="KW-0975">Bacterial flagellum</keyword>
<protein>
    <recommendedName>
        <fullName evidence="6">Filament cap protein</fullName>
    </recommendedName>
    <alternativeName>
        <fullName evidence="5">Flagellar cap protein</fullName>
    </alternativeName>
</protein>
<evidence type="ECO:0000256" key="3">
    <source>
        <dbReference type="ARBA" id="ARBA00011255"/>
    </source>
</evidence>
<dbReference type="RefSeq" id="WP_007059591.1">
    <property type="nucleotide sequence ID" value="NZ_ACVI01000007.1"/>
</dbReference>
<keyword evidence="9" id="KW-1185">Reference proteome</keyword>
<dbReference type="GO" id="GO:0009424">
    <property type="term" value="C:bacterial-type flagellum hook"/>
    <property type="evidence" value="ECO:0007669"/>
    <property type="project" value="InterPro"/>
</dbReference>
<evidence type="ECO:0000313" key="8">
    <source>
        <dbReference type="EMBL" id="EET88883.1"/>
    </source>
</evidence>